<evidence type="ECO:0008006" key="5">
    <source>
        <dbReference type="Google" id="ProtNLM"/>
    </source>
</evidence>
<reference evidence="3 4" key="1">
    <citation type="submission" date="2018-03" db="EMBL/GenBank/DDBJ databases">
        <title>Genomic Encyclopedia of Type Strains, Phase III (KMG-III): the genomes of soil and plant-associated and newly described type strains.</title>
        <authorList>
            <person name="Whitman W."/>
        </authorList>
    </citation>
    <scope>NUCLEOTIDE SEQUENCE [LARGE SCALE GENOMIC DNA]</scope>
    <source>
        <strain evidence="3 4">CGMCC 4.7104</strain>
    </source>
</reference>
<evidence type="ECO:0000313" key="4">
    <source>
        <dbReference type="Proteomes" id="UP000238312"/>
    </source>
</evidence>
<dbReference type="InterPro" id="IPR012334">
    <property type="entry name" value="Pectin_lyas_fold"/>
</dbReference>
<proteinExistence type="predicted"/>
<keyword evidence="4" id="KW-1185">Reference proteome</keyword>
<feature type="region of interest" description="Disordered" evidence="1">
    <location>
        <begin position="300"/>
        <end position="319"/>
    </location>
</feature>
<dbReference type="SUPFAM" id="SSF51126">
    <property type="entry name" value="Pectin lyase-like"/>
    <property type="match status" value="1"/>
</dbReference>
<dbReference type="Proteomes" id="UP000238312">
    <property type="component" value="Unassembled WGS sequence"/>
</dbReference>
<organism evidence="3 4">
    <name type="scientific">Nonomuraea fuscirosea</name>
    <dbReference type="NCBI Taxonomy" id="1291556"/>
    <lineage>
        <taxon>Bacteria</taxon>
        <taxon>Bacillati</taxon>
        <taxon>Actinomycetota</taxon>
        <taxon>Actinomycetes</taxon>
        <taxon>Streptosporangiales</taxon>
        <taxon>Streptosporangiaceae</taxon>
        <taxon>Nonomuraea</taxon>
    </lineage>
</organism>
<accession>A0A2T0MNR8</accession>
<feature type="chain" id="PRO_5015771497" description="Parallel beta helix pectate lyase-like protein" evidence="2">
    <location>
        <begin position="29"/>
        <end position="451"/>
    </location>
</feature>
<evidence type="ECO:0000256" key="2">
    <source>
        <dbReference type="SAM" id="SignalP"/>
    </source>
</evidence>
<protein>
    <recommendedName>
        <fullName evidence="5">Parallel beta helix pectate lyase-like protein</fullName>
    </recommendedName>
</protein>
<sequence length="451" mass="47983">MFNWRTCAAGVSAAALLATGVVSTPAAAAADPATYYVDSVAGRDTANGTSEATAWRTLAKANAADLTPGSKLLLRRGSAWSEQLVVSRSGEEDNPITVDAYGSGARPVIKAGPAYSCVLLSGDYIELLNVQVGVKGAARCLWSGVTVEGDHNFLKGNYFTGNSAAVYIDEQARYTSVNANDFVDNNVMSVNTDAEEMGEEYADDDAGAFAILVHGDDSEISWNDIRGSIAQSYDYVWDGAAVEIFKGSRTWVHHNTSVDNDTFTELGTDREPTGETRDPDGVSDNVFEYNEIYGTRTRGGLVTRGPFKETPDHAPDVNGPVLRTIFRNNSINLPNEDAEGVVCDSNCTNEHLTMTQNAVYAAKKSAYGPGITGTANSYNVLEGEQYQLGDDGVGNVFEDPKFDPARPLQLLPGSKAIGLGRQAYGEIALNGVAIGSNGGIEAGAYEYMPAR</sequence>
<dbReference type="EMBL" id="PVNG01000019">
    <property type="protein sequence ID" value="PRX59637.1"/>
    <property type="molecule type" value="Genomic_DNA"/>
</dbReference>
<dbReference type="AlphaFoldDB" id="A0A2T0MNR8"/>
<comment type="caution">
    <text evidence="3">The sequence shown here is derived from an EMBL/GenBank/DDBJ whole genome shotgun (WGS) entry which is preliminary data.</text>
</comment>
<dbReference type="RefSeq" id="WP_106247826.1">
    <property type="nucleotide sequence ID" value="NZ_PVNG01000019.1"/>
</dbReference>
<feature type="region of interest" description="Disordered" evidence="1">
    <location>
        <begin position="262"/>
        <end position="283"/>
    </location>
</feature>
<evidence type="ECO:0000313" key="3">
    <source>
        <dbReference type="EMBL" id="PRX59637.1"/>
    </source>
</evidence>
<dbReference type="Gene3D" id="2.160.20.10">
    <property type="entry name" value="Single-stranded right-handed beta-helix, Pectin lyase-like"/>
    <property type="match status" value="1"/>
</dbReference>
<dbReference type="InterPro" id="IPR011050">
    <property type="entry name" value="Pectin_lyase_fold/virulence"/>
</dbReference>
<keyword evidence="2" id="KW-0732">Signal</keyword>
<evidence type="ECO:0000256" key="1">
    <source>
        <dbReference type="SAM" id="MobiDB-lite"/>
    </source>
</evidence>
<name>A0A2T0MNR8_9ACTN</name>
<gene>
    <name evidence="3" type="ORF">B0I32_11980</name>
</gene>
<feature type="signal peptide" evidence="2">
    <location>
        <begin position="1"/>
        <end position="28"/>
    </location>
</feature>
<dbReference type="OrthoDB" id="3333873at2"/>
<feature type="compositionally biased region" description="Basic and acidic residues" evidence="1">
    <location>
        <begin position="267"/>
        <end position="280"/>
    </location>
</feature>
<feature type="compositionally biased region" description="Basic and acidic residues" evidence="1">
    <location>
        <begin position="306"/>
        <end position="315"/>
    </location>
</feature>